<reference evidence="1 2" key="1">
    <citation type="submission" date="2018-11" db="EMBL/GenBank/DDBJ databases">
        <title>Genome sequence and assembly of Colletotrichum sidae.</title>
        <authorList>
            <person name="Gan P."/>
            <person name="Shirasu K."/>
        </authorList>
    </citation>
    <scope>NUCLEOTIDE SEQUENCE [LARGE SCALE GENOMIC DNA]</scope>
    <source>
        <strain evidence="1 2">CBS 518.97</strain>
    </source>
</reference>
<keyword evidence="2" id="KW-1185">Reference proteome</keyword>
<dbReference type="Proteomes" id="UP000295604">
    <property type="component" value="Unassembled WGS sequence"/>
</dbReference>
<dbReference type="EMBL" id="QAPF01000023">
    <property type="protein sequence ID" value="TEA21099.1"/>
    <property type="molecule type" value="Genomic_DNA"/>
</dbReference>
<evidence type="ECO:0000313" key="2">
    <source>
        <dbReference type="Proteomes" id="UP000295604"/>
    </source>
</evidence>
<sequence>MPWGRTRASNDLSIELARPNATFHPGDVVEGHVIRKTPGVVPMALLRVRMLGRAWSELWIEDERAEARGRAFRGEPELPNQCRSLFNFWPPDRLESQLVQGPVHVPRGEPRRWAFSFTLPLHTDRDAVNEGLSPEHRRASLVHSADDPDGERGVPATGLPDAFLCHEFPYVVWCTLVEYYLEAEMTVEGKKTVYRAARHIQVRSAPSATPPISDFRLATRYMAGVVATHHLVPRRTDEKLSWEQRLQNLVRSPAVPRFSFELRVDFPKQLQLGNPSPVPFRLRLLSRDEGTSDMVRNSHQTVFVTKVTLEVHTTVGTACPGLLGLYDSWIKKRNLLGKVRRPASNRRGLVLPVGEHVEPLDIGASFGLRLGAARLIMNPALVTGDGCEQLPPTTTTYTHSIEHKLHWEVEISIASEAARWSGTQHIVVLPAAGGGGDDGGEAGPPPCKNAGVPLVYQTPDLGAGRKGLGRVERMKPRGGVVTVFRAWPGQLSESYL</sequence>
<dbReference type="AlphaFoldDB" id="A0A4R8TSR1"/>
<dbReference type="Gene3D" id="2.60.40.640">
    <property type="match status" value="1"/>
</dbReference>
<comment type="caution">
    <text evidence="1">The sequence shown here is derived from an EMBL/GenBank/DDBJ whole genome shotgun (WGS) entry which is preliminary data.</text>
</comment>
<accession>A0A4R8TSR1</accession>
<dbReference type="InterPro" id="IPR014752">
    <property type="entry name" value="Arrestin-like_C"/>
</dbReference>
<proteinExistence type="predicted"/>
<name>A0A4R8TSR1_9PEZI</name>
<evidence type="ECO:0008006" key="3">
    <source>
        <dbReference type="Google" id="ProtNLM"/>
    </source>
</evidence>
<protein>
    <recommendedName>
        <fullName evidence="3">Arrestin-like N-terminal domain-containing protein</fullName>
    </recommendedName>
</protein>
<organism evidence="1 2">
    <name type="scientific">Colletotrichum sidae</name>
    <dbReference type="NCBI Taxonomy" id="1347389"/>
    <lineage>
        <taxon>Eukaryota</taxon>
        <taxon>Fungi</taxon>
        <taxon>Dikarya</taxon>
        <taxon>Ascomycota</taxon>
        <taxon>Pezizomycotina</taxon>
        <taxon>Sordariomycetes</taxon>
        <taxon>Hypocreomycetidae</taxon>
        <taxon>Glomerellales</taxon>
        <taxon>Glomerellaceae</taxon>
        <taxon>Colletotrichum</taxon>
        <taxon>Colletotrichum orbiculare species complex</taxon>
    </lineage>
</organism>
<evidence type="ECO:0000313" key="1">
    <source>
        <dbReference type="EMBL" id="TEA21099.1"/>
    </source>
</evidence>
<gene>
    <name evidence="1" type="ORF">C8034_v002485</name>
</gene>